<dbReference type="Proteomes" id="UP000029223">
    <property type="component" value="Unassembled WGS sequence"/>
</dbReference>
<proteinExistence type="predicted"/>
<gene>
    <name evidence="2" type="ORF">JCM19239_226</name>
</gene>
<sequence length="81" mass="9867">MEEKSSLQMVKEQLVKQLSVEYDKLITEMTTLQSERSQYEIEVTEARNFLQEQQLWTRSNVPLWQSLQHWNKSTWFGYMLH</sequence>
<evidence type="ECO:0000313" key="2">
    <source>
        <dbReference type="EMBL" id="GAL30690.1"/>
    </source>
</evidence>
<reference evidence="3" key="1">
    <citation type="submission" date="2014-09" db="EMBL/GenBank/DDBJ databases">
        <title>Vibrio variabilis JCM 19239. (C206) whole genome shotgun sequence.</title>
        <authorList>
            <person name="Sawabe T."/>
            <person name="Meirelles P."/>
            <person name="Nakanishi M."/>
            <person name="Sayaka M."/>
            <person name="Hattori M."/>
            <person name="Ohkuma M."/>
        </authorList>
    </citation>
    <scope>NUCLEOTIDE SEQUENCE [LARGE SCALE GENOMIC DNA]</scope>
    <source>
        <strain evidence="3">JCM 19239</strain>
    </source>
</reference>
<keyword evidence="1" id="KW-0175">Coiled coil</keyword>
<keyword evidence="3" id="KW-1185">Reference proteome</keyword>
<evidence type="ECO:0000256" key="1">
    <source>
        <dbReference type="SAM" id="Coils"/>
    </source>
</evidence>
<name>A0ABQ0JPK8_9VIBR</name>
<protein>
    <submittedName>
        <fullName evidence="2">Potassium efflux system KefA protein</fullName>
    </submittedName>
</protein>
<dbReference type="EMBL" id="BBMS01000106">
    <property type="protein sequence ID" value="GAL30690.1"/>
    <property type="molecule type" value="Genomic_DNA"/>
</dbReference>
<comment type="caution">
    <text evidence="2">The sequence shown here is derived from an EMBL/GenBank/DDBJ whole genome shotgun (WGS) entry which is preliminary data.</text>
</comment>
<feature type="coiled-coil region" evidence="1">
    <location>
        <begin position="15"/>
        <end position="42"/>
    </location>
</feature>
<evidence type="ECO:0000313" key="3">
    <source>
        <dbReference type="Proteomes" id="UP000029223"/>
    </source>
</evidence>
<organism evidence="2 3">
    <name type="scientific">Vibrio variabilis</name>
    <dbReference type="NCBI Taxonomy" id="990271"/>
    <lineage>
        <taxon>Bacteria</taxon>
        <taxon>Pseudomonadati</taxon>
        <taxon>Pseudomonadota</taxon>
        <taxon>Gammaproteobacteria</taxon>
        <taxon>Vibrionales</taxon>
        <taxon>Vibrionaceae</taxon>
        <taxon>Vibrio</taxon>
    </lineage>
</organism>
<accession>A0ABQ0JPK8</accession>